<organism evidence="3 4">
    <name type="scientific">Methylophilus aquaticus</name>
    <dbReference type="NCBI Taxonomy" id="1971610"/>
    <lineage>
        <taxon>Bacteria</taxon>
        <taxon>Pseudomonadati</taxon>
        <taxon>Pseudomonadota</taxon>
        <taxon>Betaproteobacteria</taxon>
        <taxon>Nitrosomonadales</taxon>
        <taxon>Methylophilaceae</taxon>
        <taxon>Methylophilus</taxon>
    </lineage>
</organism>
<feature type="chain" id="PRO_5047493137" description="Acid-shock protein" evidence="2">
    <location>
        <begin position="20"/>
        <end position="61"/>
    </location>
</feature>
<reference evidence="4" key="1">
    <citation type="journal article" date="2019" name="Int. J. Syst. Evol. Microbiol.">
        <title>The Global Catalogue of Microorganisms (GCM) 10K type strain sequencing project: providing services to taxonomists for standard genome sequencing and annotation.</title>
        <authorList>
            <consortium name="The Broad Institute Genomics Platform"/>
            <consortium name="The Broad Institute Genome Sequencing Center for Infectious Disease"/>
            <person name="Wu L."/>
            <person name="Ma J."/>
        </authorList>
    </citation>
    <scope>NUCLEOTIDE SEQUENCE [LARGE SCALE GENOMIC DNA]</scope>
    <source>
        <strain evidence="4">VKM B-3159</strain>
    </source>
</reference>
<feature type="compositionally biased region" description="Basic and acidic residues" evidence="1">
    <location>
        <begin position="51"/>
        <end position="61"/>
    </location>
</feature>
<sequence>MKTTALAMLGLLLSLHVLAGTNPSPHDQIEINKHSKVAKHAVAQPAVNSQKELDKKSAQSK</sequence>
<dbReference type="RefSeq" id="WP_306388545.1">
    <property type="nucleotide sequence ID" value="NZ_JAVCAP010000004.1"/>
</dbReference>
<evidence type="ECO:0000256" key="2">
    <source>
        <dbReference type="SAM" id="SignalP"/>
    </source>
</evidence>
<accession>A0ABT9JQU0</accession>
<protein>
    <recommendedName>
        <fullName evidence="5">Acid-shock protein</fullName>
    </recommendedName>
</protein>
<feature type="region of interest" description="Disordered" evidence="1">
    <location>
        <begin position="40"/>
        <end position="61"/>
    </location>
</feature>
<evidence type="ECO:0000256" key="1">
    <source>
        <dbReference type="SAM" id="MobiDB-lite"/>
    </source>
</evidence>
<dbReference type="Proteomes" id="UP001225906">
    <property type="component" value="Unassembled WGS sequence"/>
</dbReference>
<evidence type="ECO:0000313" key="3">
    <source>
        <dbReference type="EMBL" id="MDP8566844.1"/>
    </source>
</evidence>
<evidence type="ECO:0008006" key="5">
    <source>
        <dbReference type="Google" id="ProtNLM"/>
    </source>
</evidence>
<keyword evidence="4" id="KW-1185">Reference proteome</keyword>
<keyword evidence="2" id="KW-0732">Signal</keyword>
<gene>
    <name evidence="3" type="ORF">Q9291_03170</name>
</gene>
<comment type="caution">
    <text evidence="3">The sequence shown here is derived from an EMBL/GenBank/DDBJ whole genome shotgun (WGS) entry which is preliminary data.</text>
</comment>
<evidence type="ECO:0000313" key="4">
    <source>
        <dbReference type="Proteomes" id="UP001225906"/>
    </source>
</evidence>
<name>A0ABT9JQU0_9PROT</name>
<proteinExistence type="predicted"/>
<feature type="signal peptide" evidence="2">
    <location>
        <begin position="1"/>
        <end position="19"/>
    </location>
</feature>
<dbReference type="EMBL" id="JAVCAP010000004">
    <property type="protein sequence ID" value="MDP8566844.1"/>
    <property type="molecule type" value="Genomic_DNA"/>
</dbReference>